<dbReference type="CDD" id="cd10567">
    <property type="entry name" value="SWIB-MDM2_like"/>
    <property type="match status" value="1"/>
</dbReference>
<feature type="region of interest" description="Disordered" evidence="1">
    <location>
        <begin position="208"/>
        <end position="247"/>
    </location>
</feature>
<dbReference type="AlphaFoldDB" id="A0A068SFG0"/>
<dbReference type="OrthoDB" id="10251073at2759"/>
<dbReference type="STRING" id="1263082.A0A068SFG0"/>
<comment type="caution">
    <text evidence="3">The sequence shown here is derived from an EMBL/GenBank/DDBJ whole genome shotgun (WGS) entry which is preliminary data.</text>
</comment>
<feature type="region of interest" description="Disordered" evidence="1">
    <location>
        <begin position="150"/>
        <end position="186"/>
    </location>
</feature>
<gene>
    <name evidence="3" type="ORF">LCOR_11330.1</name>
</gene>
<dbReference type="PROSITE" id="PS51925">
    <property type="entry name" value="SWIB_MDM2"/>
    <property type="match status" value="1"/>
</dbReference>
<dbReference type="VEuPathDB" id="FungiDB:LCOR_11330.1"/>
<dbReference type="InterPro" id="IPR036885">
    <property type="entry name" value="SWIB_MDM2_dom_sf"/>
</dbReference>
<feature type="region of interest" description="Disordered" evidence="1">
    <location>
        <begin position="52"/>
        <end position="86"/>
    </location>
</feature>
<dbReference type="InterPro" id="IPR019835">
    <property type="entry name" value="SWIB_domain"/>
</dbReference>
<sequence length="379" mass="41892">MDCRNYNSNLEGIHAEFNSLGIKPDSAAAAASVYHSTNKPMDPINYYRATNQDPRTLLSGPHQQEQPPMIPPSPATPVTAPNAAAAAGDNPAANFLDHSLATGFGAYNQHHPSPFSPHQFDSYTTTSHTSTAMSPFQDHRHHRQDIVDYASSSQSFHTPPIMPYSHHHHHPHHQQQTASSLYHPSPGGYNTFNATSFDLDQKKRKMMDLSMEVPTTMKKKSRSRKKRPKEPEDPNAPPKPKRRTGLDKPLILSAALSAFVGGDAEMSRPEIVKVLWKYIKDNNLQDPADRRYILCDEKLKTIFDQDRINSFGMNRDLSAHLTKKTITSTSPAPATTTTTTTELSTSPTTSEPPSASTTCSVQTSSTPPSHSNNNPLYME</sequence>
<keyword evidence="4" id="KW-1185">Reference proteome</keyword>
<dbReference type="Gene3D" id="1.10.245.10">
    <property type="entry name" value="SWIB/MDM2 domain"/>
    <property type="match status" value="1"/>
</dbReference>
<dbReference type="Proteomes" id="UP000027586">
    <property type="component" value="Unassembled WGS sequence"/>
</dbReference>
<feature type="compositionally biased region" description="Polar residues" evidence="1">
    <location>
        <begin position="177"/>
        <end position="186"/>
    </location>
</feature>
<dbReference type="InterPro" id="IPR003121">
    <property type="entry name" value="SWIB_MDM2_domain"/>
</dbReference>
<accession>A0A068SFG0</accession>
<proteinExistence type="predicted"/>
<dbReference type="SUPFAM" id="SSF47592">
    <property type="entry name" value="SWIB/MDM2 domain"/>
    <property type="match status" value="1"/>
</dbReference>
<name>A0A068SFG0_9FUNG</name>
<feature type="region of interest" description="Disordered" evidence="1">
    <location>
        <begin position="324"/>
        <end position="379"/>
    </location>
</feature>
<evidence type="ECO:0000256" key="1">
    <source>
        <dbReference type="SAM" id="MobiDB-lite"/>
    </source>
</evidence>
<feature type="domain" description="DM2" evidence="2">
    <location>
        <begin position="245"/>
        <end position="323"/>
    </location>
</feature>
<protein>
    <recommendedName>
        <fullName evidence="2">DM2 domain-containing protein</fullName>
    </recommendedName>
</protein>
<organism evidence="3 4">
    <name type="scientific">Lichtheimia corymbifera JMRC:FSU:9682</name>
    <dbReference type="NCBI Taxonomy" id="1263082"/>
    <lineage>
        <taxon>Eukaryota</taxon>
        <taxon>Fungi</taxon>
        <taxon>Fungi incertae sedis</taxon>
        <taxon>Mucoromycota</taxon>
        <taxon>Mucoromycotina</taxon>
        <taxon>Mucoromycetes</taxon>
        <taxon>Mucorales</taxon>
        <taxon>Lichtheimiaceae</taxon>
        <taxon>Lichtheimia</taxon>
    </lineage>
</organism>
<dbReference type="EMBL" id="CBTN010000096">
    <property type="protein sequence ID" value="CDH60547.1"/>
    <property type="molecule type" value="Genomic_DNA"/>
</dbReference>
<reference evidence="3" key="1">
    <citation type="submission" date="2013-08" db="EMBL/GenBank/DDBJ databases">
        <title>Gene expansion shapes genome architecture in the human pathogen Lichtheimia corymbifera: an evolutionary genomics analysis in the ancient terrestrial Mucorales (Mucoromycotina).</title>
        <authorList>
            <person name="Schwartze V.U."/>
            <person name="Winter S."/>
            <person name="Shelest E."/>
            <person name="Marcet-Houben M."/>
            <person name="Horn F."/>
            <person name="Wehner S."/>
            <person name="Hoffmann K."/>
            <person name="Riege K."/>
            <person name="Sammeth M."/>
            <person name="Nowrousian M."/>
            <person name="Valiante V."/>
            <person name="Linde J."/>
            <person name="Jacobsen I.D."/>
            <person name="Marz M."/>
            <person name="Brakhage A.A."/>
            <person name="Gabaldon T."/>
            <person name="Bocker S."/>
            <person name="Voigt K."/>
        </authorList>
    </citation>
    <scope>NUCLEOTIDE SEQUENCE [LARGE SCALE GENOMIC DNA]</scope>
    <source>
        <strain evidence="3">FSU 9682</strain>
    </source>
</reference>
<evidence type="ECO:0000259" key="2">
    <source>
        <dbReference type="PROSITE" id="PS51925"/>
    </source>
</evidence>
<evidence type="ECO:0000313" key="3">
    <source>
        <dbReference type="EMBL" id="CDH60547.1"/>
    </source>
</evidence>
<feature type="compositionally biased region" description="Basic residues" evidence="1">
    <location>
        <begin position="217"/>
        <end position="228"/>
    </location>
</feature>
<dbReference type="Pfam" id="PF02201">
    <property type="entry name" value="SWIB"/>
    <property type="match status" value="1"/>
</dbReference>
<evidence type="ECO:0000313" key="4">
    <source>
        <dbReference type="Proteomes" id="UP000027586"/>
    </source>
</evidence>
<feature type="compositionally biased region" description="Low complexity" evidence="1">
    <location>
        <begin position="327"/>
        <end position="379"/>
    </location>
</feature>
<feature type="compositionally biased region" description="Low complexity" evidence="1">
    <location>
        <begin position="76"/>
        <end position="86"/>
    </location>
</feature>
<dbReference type="PANTHER" id="PTHR13844">
    <property type="entry name" value="SWI/SNF-RELATED MATRIX-ASSOCIATED ACTIN-DEPENDENT REGULATOR OF CHROMATIN SUBFAMILY D"/>
    <property type="match status" value="1"/>
</dbReference>
<dbReference type="SMART" id="SM00151">
    <property type="entry name" value="SWIB"/>
    <property type="match status" value="1"/>
</dbReference>